<evidence type="ECO:0000313" key="3">
    <source>
        <dbReference type="Proteomes" id="UP000622552"/>
    </source>
</evidence>
<organism evidence="2 3">
    <name type="scientific">Longispora fulva</name>
    <dbReference type="NCBI Taxonomy" id="619741"/>
    <lineage>
        <taxon>Bacteria</taxon>
        <taxon>Bacillati</taxon>
        <taxon>Actinomycetota</taxon>
        <taxon>Actinomycetes</taxon>
        <taxon>Micromonosporales</taxon>
        <taxon>Micromonosporaceae</taxon>
        <taxon>Longispora</taxon>
    </lineage>
</organism>
<dbReference type="InterPro" id="IPR016181">
    <property type="entry name" value="Acyl_CoA_acyltransferase"/>
</dbReference>
<dbReference type="SUPFAM" id="SSF55729">
    <property type="entry name" value="Acyl-CoA N-acyltransferases (Nat)"/>
    <property type="match status" value="1"/>
</dbReference>
<keyword evidence="3" id="KW-1185">Reference proteome</keyword>
<dbReference type="PROSITE" id="PS51186">
    <property type="entry name" value="GNAT"/>
    <property type="match status" value="1"/>
</dbReference>
<evidence type="ECO:0000313" key="2">
    <source>
        <dbReference type="EMBL" id="MBG6134687.1"/>
    </source>
</evidence>
<dbReference type="InterPro" id="IPR000182">
    <property type="entry name" value="GNAT_dom"/>
</dbReference>
<comment type="caution">
    <text evidence="2">The sequence shown here is derived from an EMBL/GenBank/DDBJ whole genome shotgun (WGS) entry which is preliminary data.</text>
</comment>
<dbReference type="Proteomes" id="UP000622552">
    <property type="component" value="Unassembled WGS sequence"/>
</dbReference>
<dbReference type="RefSeq" id="WP_197001894.1">
    <property type="nucleotide sequence ID" value="NZ_BONS01000023.1"/>
</dbReference>
<dbReference type="PANTHER" id="PTHR43328">
    <property type="entry name" value="ACETYLTRANSFERASE-RELATED"/>
    <property type="match status" value="1"/>
</dbReference>
<dbReference type="Gene3D" id="3.40.630.30">
    <property type="match status" value="1"/>
</dbReference>
<dbReference type="Pfam" id="PF13302">
    <property type="entry name" value="Acetyltransf_3"/>
    <property type="match status" value="1"/>
</dbReference>
<dbReference type="EMBL" id="JADOUF010000001">
    <property type="protein sequence ID" value="MBG6134687.1"/>
    <property type="molecule type" value="Genomic_DNA"/>
</dbReference>
<gene>
    <name evidence="2" type="ORF">IW245_000881</name>
</gene>
<dbReference type="PANTHER" id="PTHR43328:SF1">
    <property type="entry name" value="N-ACETYLTRANSFERASE DOMAIN-CONTAINING PROTEIN"/>
    <property type="match status" value="1"/>
</dbReference>
<name>A0A8J7KV06_9ACTN</name>
<feature type="domain" description="N-acetyltransferase" evidence="1">
    <location>
        <begin position="7"/>
        <end position="149"/>
    </location>
</feature>
<sequence>MSDHGVVAIRAVEDDDVETFFAYEQEPDGARMAAFTPRDREPFLAHWARIRADPTVVTTTVLVDGHVAGNIVSWDAPTHREVGYWIGQAYWGRGVATAALGLFLAEYPFRPLHGLVATGNAGSIRVLEKCGFRRVDTDEEVYVELVLDA</sequence>
<reference evidence="2" key="1">
    <citation type="submission" date="2020-11" db="EMBL/GenBank/DDBJ databases">
        <title>Sequencing the genomes of 1000 actinobacteria strains.</title>
        <authorList>
            <person name="Klenk H.-P."/>
        </authorList>
    </citation>
    <scope>NUCLEOTIDE SEQUENCE</scope>
    <source>
        <strain evidence="2">DSM 45356</strain>
    </source>
</reference>
<protein>
    <submittedName>
        <fullName evidence="2">RimJ/RimL family protein N-acetyltransferase</fullName>
    </submittedName>
</protein>
<evidence type="ECO:0000259" key="1">
    <source>
        <dbReference type="PROSITE" id="PS51186"/>
    </source>
</evidence>
<dbReference type="GO" id="GO:0016747">
    <property type="term" value="F:acyltransferase activity, transferring groups other than amino-acyl groups"/>
    <property type="evidence" value="ECO:0007669"/>
    <property type="project" value="InterPro"/>
</dbReference>
<accession>A0A8J7KV06</accession>
<proteinExistence type="predicted"/>
<dbReference type="AlphaFoldDB" id="A0A8J7KV06"/>